<organism evidence="1 2">
    <name type="scientific">Mytilus coruscus</name>
    <name type="common">Sea mussel</name>
    <dbReference type="NCBI Taxonomy" id="42192"/>
    <lineage>
        <taxon>Eukaryota</taxon>
        <taxon>Metazoa</taxon>
        <taxon>Spiralia</taxon>
        <taxon>Lophotrochozoa</taxon>
        <taxon>Mollusca</taxon>
        <taxon>Bivalvia</taxon>
        <taxon>Autobranchia</taxon>
        <taxon>Pteriomorphia</taxon>
        <taxon>Mytilida</taxon>
        <taxon>Mytiloidea</taxon>
        <taxon>Mytilidae</taxon>
        <taxon>Mytilinae</taxon>
        <taxon>Mytilus</taxon>
    </lineage>
</organism>
<sequence length="242" mass="28039">MDDIEALNLLRQRKEALKELPTPDDPNISFKKYEEIVSKTMTKTQTDIEKVSKYAKEIIKEFEKSCFRVADVDMDNQLKFILDSEVIKLFSTHCSVLSIPNRNDIGMDDIDMNELEQVQTQQRLAKQQQELMEFIAKTETLISNIESNAALSLSDITGVTDQMKQWCDVLETLEENETRKRKEKEAEERKKRLPMRVYVPIGSHDESLLPTLKFSDNGQKWRSGKSLPEIQLPKMKVSELIP</sequence>
<dbReference type="EMBL" id="CACVKT020003120">
    <property type="protein sequence ID" value="CAC5381791.1"/>
    <property type="molecule type" value="Genomic_DNA"/>
</dbReference>
<dbReference type="AlphaFoldDB" id="A0A6J8BEG1"/>
<keyword evidence="2" id="KW-1185">Reference proteome</keyword>
<gene>
    <name evidence="1" type="ORF">MCOR_17659</name>
</gene>
<protein>
    <submittedName>
        <fullName evidence="1">Uncharacterized protein</fullName>
    </submittedName>
</protein>
<evidence type="ECO:0000313" key="2">
    <source>
        <dbReference type="Proteomes" id="UP000507470"/>
    </source>
</evidence>
<proteinExistence type="predicted"/>
<dbReference type="OrthoDB" id="10521421at2759"/>
<reference evidence="1 2" key="1">
    <citation type="submission" date="2020-06" db="EMBL/GenBank/DDBJ databases">
        <authorList>
            <person name="Li R."/>
            <person name="Bekaert M."/>
        </authorList>
    </citation>
    <scope>NUCLEOTIDE SEQUENCE [LARGE SCALE GENOMIC DNA]</scope>
    <source>
        <strain evidence="2">wild</strain>
    </source>
</reference>
<dbReference type="Proteomes" id="UP000507470">
    <property type="component" value="Unassembled WGS sequence"/>
</dbReference>
<accession>A0A6J8BEG1</accession>
<evidence type="ECO:0000313" key="1">
    <source>
        <dbReference type="EMBL" id="CAC5381791.1"/>
    </source>
</evidence>
<name>A0A6J8BEG1_MYTCO</name>